<dbReference type="PATRIC" id="fig|182217.3.peg.350"/>
<dbReference type="Pfam" id="PF18472">
    <property type="entry name" value="HP1451_C"/>
    <property type="match status" value="1"/>
</dbReference>
<dbReference type="InterPro" id="IPR040977">
    <property type="entry name" value="HP1451_C"/>
</dbReference>
<dbReference type="AlphaFoldDB" id="I0EL02"/>
<feature type="region of interest" description="Disordered" evidence="1">
    <location>
        <begin position="110"/>
        <end position="133"/>
    </location>
</feature>
<evidence type="ECO:0000313" key="4">
    <source>
        <dbReference type="Proteomes" id="UP000005010"/>
    </source>
</evidence>
<dbReference type="Proteomes" id="UP000005010">
    <property type="component" value="Chromosome"/>
</dbReference>
<dbReference type="Gene3D" id="3.30.300.20">
    <property type="match status" value="1"/>
</dbReference>
<dbReference type="EMBL" id="CP003479">
    <property type="protein sequence ID" value="AFI03621.1"/>
    <property type="molecule type" value="Genomic_DNA"/>
</dbReference>
<dbReference type="InterPro" id="IPR038247">
    <property type="entry name" value="Jag_N_dom_sf"/>
</dbReference>
<feature type="domain" description="RNA-binding protein KhpB N-terminal" evidence="2">
    <location>
        <begin position="7"/>
        <end position="58"/>
    </location>
</feature>
<protein>
    <recommendedName>
        <fullName evidence="2">RNA-binding protein KhpB N-terminal domain-containing protein</fullName>
    </recommendedName>
</protein>
<proteinExistence type="predicted"/>
<accession>I0EL02</accession>
<dbReference type="Pfam" id="PF14804">
    <property type="entry name" value="Jag_N"/>
    <property type="match status" value="1"/>
</dbReference>
<dbReference type="InterPro" id="IPR032782">
    <property type="entry name" value="KhpB_N"/>
</dbReference>
<organism evidence="3 4">
    <name type="scientific">Helicobacter cetorum (strain ATCC BAA-429 / MIT 00-7128)</name>
    <dbReference type="NCBI Taxonomy" id="182217"/>
    <lineage>
        <taxon>Bacteria</taxon>
        <taxon>Pseudomonadati</taxon>
        <taxon>Campylobacterota</taxon>
        <taxon>Epsilonproteobacteria</taxon>
        <taxon>Campylobacterales</taxon>
        <taxon>Helicobacteraceae</taxon>
        <taxon>Helicobacter</taxon>
    </lineage>
</organism>
<dbReference type="PANTHER" id="PTHR35800:SF1">
    <property type="entry name" value="RNA-BINDING PROTEIN KHPB"/>
    <property type="match status" value="1"/>
</dbReference>
<dbReference type="CDD" id="cd02414">
    <property type="entry name" value="KH-II_Jag"/>
    <property type="match status" value="1"/>
</dbReference>
<dbReference type="InterPro" id="IPR015946">
    <property type="entry name" value="KH_dom-like_a/b"/>
</dbReference>
<dbReference type="InterPro" id="IPR038008">
    <property type="entry name" value="Jag_KH"/>
</dbReference>
<evidence type="ECO:0000256" key="1">
    <source>
        <dbReference type="SAM" id="MobiDB-lite"/>
    </source>
</evidence>
<dbReference type="PANTHER" id="PTHR35800">
    <property type="entry name" value="PROTEIN JAG"/>
    <property type="match status" value="1"/>
</dbReference>
<dbReference type="SMART" id="SM01245">
    <property type="entry name" value="Jag_N"/>
    <property type="match status" value="1"/>
</dbReference>
<sequence length="303" mass="34620">MQTHSVEIKAKTLEEALIQASISLNCSIVNLKYEIIQMPSKGFLNIGKKEAIILASIKEESQEEPMQAKELNLSSSPQEIPQEKLTPSLNPNQEIQEKEKELATPLINETPIQKPHSLSENTPKTDKTPFNPLIKDDSALSSLETKTTKLPRLDKFDEIEEELKELFSHLPYKISKVEVSLYEPSVLLIDIDGEDSALLIGEKGYRYKALSYLLFNWIHPKYGYNIRLEISTFLKNQEKVMDTYLESVIMSVHEVGKAQVKALDGVLTYIALKKLRKTFPNKYISLKTNLNDEQYIVINDFFE</sequence>
<dbReference type="eggNOG" id="COG1847">
    <property type="taxonomic scope" value="Bacteria"/>
</dbReference>
<reference evidence="4" key="1">
    <citation type="submission" date="2012-04" db="EMBL/GenBank/DDBJ databases">
        <title>Complete genome sequence of Helicobacter cetorum strain MIT 00-7128.</title>
        <authorList>
            <person name="Kersulyte D."/>
            <person name="Berg D.E."/>
        </authorList>
    </citation>
    <scope>NUCLEOTIDE SEQUENCE [LARGE SCALE GENOMIC DNA]</scope>
    <source>
        <strain evidence="4">MIT 00-7128</strain>
    </source>
</reference>
<evidence type="ECO:0000313" key="3">
    <source>
        <dbReference type="EMBL" id="AFI03621.1"/>
    </source>
</evidence>
<name>I0EL02_HELC0</name>
<dbReference type="InterPro" id="IPR039247">
    <property type="entry name" value="KhpB"/>
</dbReference>
<dbReference type="Gene3D" id="3.30.30.80">
    <property type="entry name" value="probable RNA-binding protein from clostridium symbiosum atcc 14940"/>
    <property type="match status" value="1"/>
</dbReference>
<dbReference type="HOGENOM" id="CLU_065101_0_0_7"/>
<gene>
    <name evidence="3" type="ordered locus">HCW_01680</name>
</gene>
<dbReference type="STRING" id="182217.HCW_01680"/>
<evidence type="ECO:0000259" key="2">
    <source>
        <dbReference type="SMART" id="SM01245"/>
    </source>
</evidence>
<dbReference type="GO" id="GO:0003723">
    <property type="term" value="F:RNA binding"/>
    <property type="evidence" value="ECO:0007669"/>
    <property type="project" value="InterPro"/>
</dbReference>
<dbReference type="RefSeq" id="WP_014660494.1">
    <property type="nucleotide sequence ID" value="NC_017737.1"/>
</dbReference>
<feature type="compositionally biased region" description="Polar residues" evidence="1">
    <location>
        <begin position="72"/>
        <end position="93"/>
    </location>
</feature>
<dbReference type="KEGG" id="hce:HCW_01680"/>
<dbReference type="Gene3D" id="3.30.1370.180">
    <property type="match status" value="1"/>
</dbReference>
<feature type="region of interest" description="Disordered" evidence="1">
    <location>
        <begin position="60"/>
        <end position="93"/>
    </location>
</feature>
<keyword evidence="4" id="KW-1185">Reference proteome</keyword>